<reference evidence="2" key="1">
    <citation type="submission" date="2015-12" db="EMBL/GenBank/DDBJ databases">
        <title>Complete genome sequences of two moderately thermophilic Paenibacillus species.</title>
        <authorList>
            <person name="Butler R.III."/>
            <person name="Wang J."/>
            <person name="Stark B.C."/>
            <person name="Pombert J.-F."/>
        </authorList>
    </citation>
    <scope>NUCLEOTIDE SEQUENCE [LARGE SCALE GENOMIC DNA]</scope>
    <source>
        <strain evidence="2">32O-Y</strain>
    </source>
</reference>
<keyword evidence="2" id="KW-1185">Reference proteome</keyword>
<dbReference type="EMBL" id="CP013652">
    <property type="protein sequence ID" value="ALS22300.1"/>
    <property type="molecule type" value="Genomic_DNA"/>
</dbReference>
<reference evidence="1 2" key="2">
    <citation type="journal article" date="2016" name="Genome Announc.">
        <title>Complete Genome Sequences of Two Interactive Moderate Thermophiles, Paenibacillus napthalenovorans 32O-Y and Paenibacillus sp. 32O-W.</title>
        <authorList>
            <person name="Butler R.R.III."/>
            <person name="Wang J."/>
            <person name="Stark B.C."/>
            <person name="Pombert J.F."/>
        </authorList>
    </citation>
    <scope>NUCLEOTIDE SEQUENCE [LARGE SCALE GENOMIC DNA]</scope>
    <source>
        <strain evidence="1 2">32O-Y</strain>
    </source>
</reference>
<dbReference type="PATRIC" id="fig|162209.4.peg.2041"/>
<dbReference type="Proteomes" id="UP000061660">
    <property type="component" value="Chromosome"/>
</dbReference>
<proteinExistence type="predicted"/>
<sequence length="52" mass="5756">MKNNQKVICPCCNEVLIVSLNSNEVVLSNEKISSTSNTEISNILEELNIEFG</sequence>
<dbReference type="STRING" id="162209.IJ22_19260"/>
<organism evidence="1 2">
    <name type="scientific">Paenibacillus naphthalenovorans</name>
    <dbReference type="NCBI Taxonomy" id="162209"/>
    <lineage>
        <taxon>Bacteria</taxon>
        <taxon>Bacillati</taxon>
        <taxon>Bacillota</taxon>
        <taxon>Bacilli</taxon>
        <taxon>Bacillales</taxon>
        <taxon>Paenibacillaceae</taxon>
        <taxon>Paenibacillus</taxon>
    </lineage>
</organism>
<dbReference type="AlphaFoldDB" id="A0A0U2UGK4"/>
<name>A0A0U2UGK4_9BACL</name>
<protein>
    <submittedName>
        <fullName evidence="1">Uncharacterized protein</fullName>
    </submittedName>
</protein>
<evidence type="ECO:0000313" key="1">
    <source>
        <dbReference type="EMBL" id="ALS22300.1"/>
    </source>
</evidence>
<evidence type="ECO:0000313" key="2">
    <source>
        <dbReference type="Proteomes" id="UP000061660"/>
    </source>
</evidence>
<dbReference type="KEGG" id="pnp:IJ22_19260"/>
<gene>
    <name evidence="1" type="ORF">IJ22_19260</name>
</gene>
<accession>A0A0U2UGK4</accession>